<sequence>MVGSGTWVTGMSRQSVRLDAFLVPRPLLPLVQRTSSYTLREIERFTQLNPELEPLFQAGTDYAEYQAQYLMKSFGVHAAWEVAQQARGG</sequence>
<accession>A0ACC0P1G7</accession>
<keyword evidence="2" id="KW-1185">Reference proteome</keyword>
<organism evidence="1 2">
    <name type="scientific">Rhododendron molle</name>
    <name type="common">Chinese azalea</name>
    <name type="synonym">Azalea mollis</name>
    <dbReference type="NCBI Taxonomy" id="49168"/>
    <lineage>
        <taxon>Eukaryota</taxon>
        <taxon>Viridiplantae</taxon>
        <taxon>Streptophyta</taxon>
        <taxon>Embryophyta</taxon>
        <taxon>Tracheophyta</taxon>
        <taxon>Spermatophyta</taxon>
        <taxon>Magnoliopsida</taxon>
        <taxon>eudicotyledons</taxon>
        <taxon>Gunneridae</taxon>
        <taxon>Pentapetalae</taxon>
        <taxon>asterids</taxon>
        <taxon>Ericales</taxon>
        <taxon>Ericaceae</taxon>
        <taxon>Ericoideae</taxon>
        <taxon>Rhodoreae</taxon>
        <taxon>Rhododendron</taxon>
    </lineage>
</organism>
<evidence type="ECO:0000313" key="2">
    <source>
        <dbReference type="Proteomes" id="UP001062846"/>
    </source>
</evidence>
<dbReference type="Proteomes" id="UP001062846">
    <property type="component" value="Chromosome 4"/>
</dbReference>
<gene>
    <name evidence="1" type="ORF">RHMOL_Rhmol04G0177000</name>
</gene>
<evidence type="ECO:0000313" key="1">
    <source>
        <dbReference type="EMBL" id="KAI8559477.1"/>
    </source>
</evidence>
<protein>
    <submittedName>
        <fullName evidence="1">Uncharacterized protein</fullName>
    </submittedName>
</protein>
<comment type="caution">
    <text evidence="1">The sequence shown here is derived from an EMBL/GenBank/DDBJ whole genome shotgun (WGS) entry which is preliminary data.</text>
</comment>
<reference evidence="1" key="1">
    <citation type="submission" date="2022-02" db="EMBL/GenBank/DDBJ databases">
        <title>Plant Genome Project.</title>
        <authorList>
            <person name="Zhang R.-G."/>
        </authorList>
    </citation>
    <scope>NUCLEOTIDE SEQUENCE</scope>
    <source>
        <strain evidence="1">AT1</strain>
    </source>
</reference>
<name>A0ACC0P1G7_RHOML</name>
<dbReference type="EMBL" id="CM046391">
    <property type="protein sequence ID" value="KAI8559477.1"/>
    <property type="molecule type" value="Genomic_DNA"/>
</dbReference>
<proteinExistence type="predicted"/>